<evidence type="ECO:0000313" key="1">
    <source>
        <dbReference type="EMBL" id="OUD08140.1"/>
    </source>
</evidence>
<dbReference type="AlphaFoldDB" id="A0A251WUH7"/>
<accession>A0A251WUH7</accession>
<keyword evidence="2" id="KW-1185">Reference proteome</keyword>
<name>A0A251WUH7_9RHOB</name>
<evidence type="ECO:0000313" key="2">
    <source>
        <dbReference type="Proteomes" id="UP000194664"/>
    </source>
</evidence>
<dbReference type="EMBL" id="MSPP01000008">
    <property type="protein sequence ID" value="OUD08140.1"/>
    <property type="molecule type" value="Genomic_DNA"/>
</dbReference>
<organism evidence="1 2">
    <name type="scientific">Marivivens niveibacter</name>
    <dbReference type="NCBI Taxonomy" id="1930667"/>
    <lineage>
        <taxon>Bacteria</taxon>
        <taxon>Pseudomonadati</taxon>
        <taxon>Pseudomonadota</taxon>
        <taxon>Alphaproteobacteria</taxon>
        <taxon>Rhodobacterales</taxon>
        <taxon>Paracoccaceae</taxon>
        <taxon>Marivivens group</taxon>
        <taxon>Marivivens</taxon>
    </lineage>
</organism>
<proteinExistence type="predicted"/>
<protein>
    <submittedName>
        <fullName evidence="1">Uncharacterized protein</fullName>
    </submittedName>
</protein>
<comment type="caution">
    <text evidence="1">The sequence shown here is derived from an EMBL/GenBank/DDBJ whole genome shotgun (WGS) entry which is preliminary data.</text>
</comment>
<reference evidence="1 2" key="1">
    <citation type="submission" date="2016-12" db="EMBL/GenBank/DDBJ databases">
        <title>The draft genome sequence of HSLHS2.</title>
        <authorList>
            <person name="Hu D."/>
            <person name="Wang L."/>
            <person name="Shao Z."/>
        </authorList>
    </citation>
    <scope>NUCLEOTIDE SEQUENCE [LARGE SCALE GENOMIC DNA]</scope>
    <source>
        <strain evidence="1">MCCC 1A06712</strain>
    </source>
</reference>
<gene>
    <name evidence="1" type="ORF">BVC71_15145</name>
</gene>
<dbReference type="Proteomes" id="UP000194664">
    <property type="component" value="Unassembled WGS sequence"/>
</dbReference>
<sequence>MKYVNYYSDQTADQTKLGGHNPKNAHFLALRPLSKHFQTQSPDIRKAPIGRPWIGHQKEQTLSAAY</sequence>